<proteinExistence type="predicted"/>
<evidence type="ECO:0000313" key="1">
    <source>
        <dbReference type="EMBL" id="PBK68103.1"/>
    </source>
</evidence>
<reference evidence="2" key="1">
    <citation type="journal article" date="2017" name="Nat. Ecol. Evol.">
        <title>Genome expansion and lineage-specific genetic innovations in the forest pathogenic fungi Armillaria.</title>
        <authorList>
            <person name="Sipos G."/>
            <person name="Prasanna A.N."/>
            <person name="Walter M.C."/>
            <person name="O'Connor E."/>
            <person name="Balint B."/>
            <person name="Krizsan K."/>
            <person name="Kiss B."/>
            <person name="Hess J."/>
            <person name="Varga T."/>
            <person name="Slot J."/>
            <person name="Riley R."/>
            <person name="Boka B."/>
            <person name="Rigling D."/>
            <person name="Barry K."/>
            <person name="Lee J."/>
            <person name="Mihaltcheva S."/>
            <person name="LaButti K."/>
            <person name="Lipzen A."/>
            <person name="Waldron R."/>
            <person name="Moloney N.M."/>
            <person name="Sperisen C."/>
            <person name="Kredics L."/>
            <person name="Vagvoelgyi C."/>
            <person name="Patrignani A."/>
            <person name="Fitzpatrick D."/>
            <person name="Nagy I."/>
            <person name="Doyle S."/>
            <person name="Anderson J.B."/>
            <person name="Grigoriev I.V."/>
            <person name="Gueldener U."/>
            <person name="Muensterkoetter M."/>
            <person name="Nagy L.G."/>
        </authorList>
    </citation>
    <scope>NUCLEOTIDE SEQUENCE [LARGE SCALE GENOMIC DNA]</scope>
    <source>
        <strain evidence="2">28-4</strain>
    </source>
</reference>
<protein>
    <submittedName>
        <fullName evidence="1">Uncharacterized protein</fullName>
    </submittedName>
</protein>
<dbReference type="Proteomes" id="UP000218334">
    <property type="component" value="Unassembled WGS sequence"/>
</dbReference>
<evidence type="ECO:0000313" key="2">
    <source>
        <dbReference type="Proteomes" id="UP000218334"/>
    </source>
</evidence>
<sequence length="259" mass="28235">MITTKPLRLWKNCPLNQGIHLEEHLWLTLPMVSHRLLRLPGFANEPTQMVLREEPSTGVEGSGASSEPFMGGNPDVPPHDFRVPSGPWLLLWIPEPRLPNHESTLLGLKALRLDEPEPISTDEEVICGGVIGESIGADEGKLSDILENLAPTEAADSNSGAVGDLPVRPRFVQTVGFEGISAARSPCAALDFSPWRRRTPKLVKASTELVVVANADSKTRPISSSAWSRILALFQYSEESVGVVDGSEGKGFWWAFIRA</sequence>
<dbReference type="AlphaFoldDB" id="A0A2H3BW25"/>
<name>A0A2H3BW25_9AGAR</name>
<gene>
    <name evidence="1" type="ORF">ARMSODRAFT_976368</name>
</gene>
<keyword evidence="2" id="KW-1185">Reference proteome</keyword>
<accession>A0A2H3BW25</accession>
<organism evidence="1 2">
    <name type="scientific">Armillaria solidipes</name>
    <dbReference type="NCBI Taxonomy" id="1076256"/>
    <lineage>
        <taxon>Eukaryota</taxon>
        <taxon>Fungi</taxon>
        <taxon>Dikarya</taxon>
        <taxon>Basidiomycota</taxon>
        <taxon>Agaricomycotina</taxon>
        <taxon>Agaricomycetes</taxon>
        <taxon>Agaricomycetidae</taxon>
        <taxon>Agaricales</taxon>
        <taxon>Marasmiineae</taxon>
        <taxon>Physalacriaceae</taxon>
        <taxon>Armillaria</taxon>
    </lineage>
</organism>
<dbReference type="EMBL" id="KZ293434">
    <property type="protein sequence ID" value="PBK68103.1"/>
    <property type="molecule type" value="Genomic_DNA"/>
</dbReference>